<evidence type="ECO:0000256" key="10">
    <source>
        <dbReference type="SAM" id="Phobius"/>
    </source>
</evidence>
<evidence type="ECO:0000256" key="6">
    <source>
        <dbReference type="ARBA" id="ARBA00022692"/>
    </source>
</evidence>
<comment type="similarity">
    <text evidence="2">Belongs to the ArsB family.</text>
</comment>
<feature type="transmembrane region" description="Helical" evidence="10">
    <location>
        <begin position="98"/>
        <end position="125"/>
    </location>
</feature>
<keyword evidence="4" id="KW-0813">Transport</keyword>
<dbReference type="PANTHER" id="PTHR43302:SF5">
    <property type="entry name" value="TRANSPORTER ARSB-RELATED"/>
    <property type="match status" value="1"/>
</dbReference>
<name>A0ABS9TA65_9PSEU</name>
<dbReference type="RefSeq" id="WP_241035459.1">
    <property type="nucleotide sequence ID" value="NZ_BAAAJF010000032.1"/>
</dbReference>
<evidence type="ECO:0000256" key="5">
    <source>
        <dbReference type="ARBA" id="ARBA00022475"/>
    </source>
</evidence>
<proteinExistence type="inferred from homology"/>
<feature type="domain" description="Citrate transporter-like" evidence="11">
    <location>
        <begin position="29"/>
        <end position="342"/>
    </location>
</feature>
<keyword evidence="13" id="KW-1185">Reference proteome</keyword>
<evidence type="ECO:0000256" key="8">
    <source>
        <dbReference type="ARBA" id="ARBA00022989"/>
    </source>
</evidence>
<keyword evidence="8 10" id="KW-1133">Transmembrane helix</keyword>
<evidence type="ECO:0000313" key="12">
    <source>
        <dbReference type="EMBL" id="MCH6165421.1"/>
    </source>
</evidence>
<comment type="caution">
    <text evidence="12">The sequence shown here is derived from an EMBL/GenBank/DDBJ whole genome shotgun (WGS) entry which is preliminary data.</text>
</comment>
<reference evidence="12 13" key="1">
    <citation type="submission" date="2022-03" db="EMBL/GenBank/DDBJ databases">
        <title>Pseudonocardia alaer sp. nov., a novel actinomycete isolated from reed forest soil.</title>
        <authorList>
            <person name="Wang L."/>
        </authorList>
    </citation>
    <scope>NUCLEOTIDE SEQUENCE [LARGE SCALE GENOMIC DNA]</scope>
    <source>
        <strain evidence="12 13">Y-16303</strain>
    </source>
</reference>
<keyword evidence="7" id="KW-0059">Arsenical resistance</keyword>
<dbReference type="InterPro" id="IPR000802">
    <property type="entry name" value="Arsenical_pump_ArsB"/>
</dbReference>
<comment type="similarity">
    <text evidence="3">Belongs to the CitM (TC 2.A.11) transporter family.</text>
</comment>
<accession>A0ABS9TA65</accession>
<feature type="transmembrane region" description="Helical" evidence="10">
    <location>
        <begin position="308"/>
        <end position="327"/>
    </location>
</feature>
<gene>
    <name evidence="12" type="ORF">MMF94_06990</name>
</gene>
<dbReference type="PANTHER" id="PTHR43302">
    <property type="entry name" value="TRANSPORTER ARSB-RELATED"/>
    <property type="match status" value="1"/>
</dbReference>
<feature type="transmembrane region" description="Helical" evidence="10">
    <location>
        <begin position="29"/>
        <end position="52"/>
    </location>
</feature>
<evidence type="ECO:0000256" key="7">
    <source>
        <dbReference type="ARBA" id="ARBA00022849"/>
    </source>
</evidence>
<feature type="transmembrane region" description="Helical" evidence="10">
    <location>
        <begin position="268"/>
        <end position="288"/>
    </location>
</feature>
<evidence type="ECO:0000313" key="13">
    <source>
        <dbReference type="Proteomes" id="UP001299970"/>
    </source>
</evidence>
<sequence length="412" mass="42457">MEELVAGIILALVLLAAIRRPFGWNEAAVGVPAAALVMGIGLVPVEAALATARQLLPTVLFLAAILAFGHLCASAGVFDHLGALAGRASAGRPARLLLLTVGLAAVTTAVLTLDATVVLLTPVVWRTAQRVGAPRRPHLYACLHLANAGSLLLPVSNLTNLLAFTASGLSFGRFAALMTLPWLVTCLLEWLALRAFFRRDLPDPDRDNAVAVVPHDPAPRYALTVLVLTVVGIGVASALGVAPAVAAAGGVLLLAVPRLLRRELTPRALVLSANPGFCVFVIALGVVVDAVTRHGLGSALENALPDGEGLAALLVLAFVAALLANVVNNLPATLLMLPVVAGHPIAVLAVLLGVNIGPNLTYVGSLATLLWRRLLPYADRPRGGQFHALGALTVPPVLAAATVALWASALLL</sequence>
<dbReference type="PRINTS" id="PR00758">
    <property type="entry name" value="ARSENICPUMP"/>
</dbReference>
<dbReference type="EMBL" id="JAKXMK010000006">
    <property type="protein sequence ID" value="MCH6165421.1"/>
    <property type="molecule type" value="Genomic_DNA"/>
</dbReference>
<feature type="transmembrane region" description="Helical" evidence="10">
    <location>
        <begin position="223"/>
        <end position="256"/>
    </location>
</feature>
<feature type="transmembrane region" description="Helical" evidence="10">
    <location>
        <begin position="334"/>
        <end position="354"/>
    </location>
</feature>
<keyword evidence="5" id="KW-1003">Cell membrane</keyword>
<evidence type="ECO:0000256" key="3">
    <source>
        <dbReference type="ARBA" id="ARBA00009843"/>
    </source>
</evidence>
<evidence type="ECO:0000259" key="11">
    <source>
        <dbReference type="Pfam" id="PF03600"/>
    </source>
</evidence>
<evidence type="ECO:0000256" key="2">
    <source>
        <dbReference type="ARBA" id="ARBA00006433"/>
    </source>
</evidence>
<evidence type="ECO:0000256" key="4">
    <source>
        <dbReference type="ARBA" id="ARBA00022448"/>
    </source>
</evidence>
<dbReference type="InterPro" id="IPR004680">
    <property type="entry name" value="Cit_transptr-like_dom"/>
</dbReference>
<dbReference type="Proteomes" id="UP001299970">
    <property type="component" value="Unassembled WGS sequence"/>
</dbReference>
<organism evidence="12 13">
    <name type="scientific">Pseudonocardia alaniniphila</name>
    <dbReference type="NCBI Taxonomy" id="75291"/>
    <lineage>
        <taxon>Bacteria</taxon>
        <taxon>Bacillati</taxon>
        <taxon>Actinomycetota</taxon>
        <taxon>Actinomycetes</taxon>
        <taxon>Pseudonocardiales</taxon>
        <taxon>Pseudonocardiaceae</taxon>
        <taxon>Pseudonocardia</taxon>
    </lineage>
</organism>
<feature type="transmembrane region" description="Helical" evidence="10">
    <location>
        <begin position="387"/>
        <end position="409"/>
    </location>
</feature>
<protein>
    <submittedName>
        <fullName evidence="12">Arsenic transporter</fullName>
    </submittedName>
</protein>
<comment type="subcellular location">
    <subcellularLocation>
        <location evidence="1">Cell membrane</location>
        <topology evidence="1">Multi-pass membrane protein</topology>
    </subcellularLocation>
</comment>
<keyword evidence="6 10" id="KW-0812">Transmembrane</keyword>
<evidence type="ECO:0000256" key="1">
    <source>
        <dbReference type="ARBA" id="ARBA00004651"/>
    </source>
</evidence>
<feature type="transmembrane region" description="Helical" evidence="10">
    <location>
        <begin position="59"/>
        <end position="78"/>
    </location>
</feature>
<dbReference type="Pfam" id="PF03600">
    <property type="entry name" value="CitMHS"/>
    <property type="match status" value="1"/>
</dbReference>
<evidence type="ECO:0000256" key="9">
    <source>
        <dbReference type="ARBA" id="ARBA00023136"/>
    </source>
</evidence>
<keyword evidence="9 10" id="KW-0472">Membrane</keyword>
<feature type="transmembrane region" description="Helical" evidence="10">
    <location>
        <begin position="174"/>
        <end position="197"/>
    </location>
</feature>